<dbReference type="Gene3D" id="3.40.50.300">
    <property type="entry name" value="P-loop containing nucleotide triphosphate hydrolases"/>
    <property type="match status" value="1"/>
</dbReference>
<protein>
    <submittedName>
        <fullName evidence="12">ABC transporter related protein</fullName>
    </submittedName>
</protein>
<keyword evidence="13" id="KW-1185">Reference proteome</keyword>
<dbReference type="RefSeq" id="WP_013489348.1">
    <property type="nucleotide sequence ID" value="NC_014829.1"/>
</dbReference>
<evidence type="ECO:0000259" key="11">
    <source>
        <dbReference type="PROSITE" id="PS50929"/>
    </source>
</evidence>
<evidence type="ECO:0000256" key="4">
    <source>
        <dbReference type="ARBA" id="ARBA00022692"/>
    </source>
</evidence>
<evidence type="ECO:0000256" key="1">
    <source>
        <dbReference type="ARBA" id="ARBA00004651"/>
    </source>
</evidence>
<dbReference type="KEGG" id="bco:Bcell_2760"/>
<dbReference type="GO" id="GO:0140359">
    <property type="term" value="F:ABC-type transporter activity"/>
    <property type="evidence" value="ECO:0007669"/>
    <property type="project" value="InterPro"/>
</dbReference>
<evidence type="ECO:0000259" key="10">
    <source>
        <dbReference type="PROSITE" id="PS50893"/>
    </source>
</evidence>
<dbReference type="InterPro" id="IPR017871">
    <property type="entry name" value="ABC_transporter-like_CS"/>
</dbReference>
<evidence type="ECO:0000256" key="6">
    <source>
        <dbReference type="ARBA" id="ARBA00022840"/>
    </source>
</evidence>
<keyword evidence="6" id="KW-0067">ATP-binding</keyword>
<dbReference type="GO" id="GO:0016887">
    <property type="term" value="F:ATP hydrolysis activity"/>
    <property type="evidence" value="ECO:0007669"/>
    <property type="project" value="InterPro"/>
</dbReference>
<proteinExistence type="predicted"/>
<dbReference type="Proteomes" id="UP000001401">
    <property type="component" value="Chromosome"/>
</dbReference>
<evidence type="ECO:0000256" key="3">
    <source>
        <dbReference type="ARBA" id="ARBA00022475"/>
    </source>
</evidence>
<evidence type="ECO:0000256" key="9">
    <source>
        <dbReference type="SAM" id="Phobius"/>
    </source>
</evidence>
<dbReference type="SUPFAM" id="SSF90123">
    <property type="entry name" value="ABC transporter transmembrane region"/>
    <property type="match status" value="1"/>
</dbReference>
<evidence type="ECO:0000256" key="7">
    <source>
        <dbReference type="ARBA" id="ARBA00022989"/>
    </source>
</evidence>
<dbReference type="FunFam" id="3.40.50.300:FF:000221">
    <property type="entry name" value="Multidrug ABC transporter ATP-binding protein"/>
    <property type="match status" value="1"/>
</dbReference>
<dbReference type="AlphaFoldDB" id="E6TVJ8"/>
<dbReference type="InterPro" id="IPR003593">
    <property type="entry name" value="AAA+_ATPase"/>
</dbReference>
<keyword evidence="7 9" id="KW-1133">Transmembrane helix</keyword>
<dbReference type="PROSITE" id="PS00211">
    <property type="entry name" value="ABC_TRANSPORTER_1"/>
    <property type="match status" value="1"/>
</dbReference>
<dbReference type="PROSITE" id="PS50929">
    <property type="entry name" value="ABC_TM1F"/>
    <property type="match status" value="1"/>
</dbReference>
<dbReference type="PROSITE" id="PS50893">
    <property type="entry name" value="ABC_TRANSPORTER_2"/>
    <property type="match status" value="1"/>
</dbReference>
<feature type="domain" description="ABC transmembrane type-1" evidence="11">
    <location>
        <begin position="33"/>
        <end position="323"/>
    </location>
</feature>
<dbReference type="InterPro" id="IPR027417">
    <property type="entry name" value="P-loop_NTPase"/>
</dbReference>
<dbReference type="PANTHER" id="PTHR24221">
    <property type="entry name" value="ATP-BINDING CASSETTE SUB-FAMILY B"/>
    <property type="match status" value="1"/>
</dbReference>
<dbReference type="EMBL" id="CP002394">
    <property type="protein sequence ID" value="ADU31015.1"/>
    <property type="molecule type" value="Genomic_DNA"/>
</dbReference>
<dbReference type="Pfam" id="PF00005">
    <property type="entry name" value="ABC_tran"/>
    <property type="match status" value="1"/>
</dbReference>
<name>E6TVJ8_EVAC2</name>
<dbReference type="InterPro" id="IPR011527">
    <property type="entry name" value="ABC1_TM_dom"/>
</dbReference>
<feature type="transmembrane region" description="Helical" evidence="9">
    <location>
        <begin position="176"/>
        <end position="194"/>
    </location>
</feature>
<evidence type="ECO:0000313" key="12">
    <source>
        <dbReference type="EMBL" id="ADU31015.1"/>
    </source>
</evidence>
<evidence type="ECO:0000256" key="2">
    <source>
        <dbReference type="ARBA" id="ARBA00022448"/>
    </source>
</evidence>
<dbReference type="STRING" id="649639.Bcell_2760"/>
<evidence type="ECO:0000256" key="8">
    <source>
        <dbReference type="ARBA" id="ARBA00023136"/>
    </source>
</evidence>
<organism evidence="12 13">
    <name type="scientific">Evansella cellulosilytica (strain ATCC 21833 / DSM 2522 / FERM P-1141 / JCM 9156 / N-4)</name>
    <name type="common">Bacillus cellulosilyticus</name>
    <dbReference type="NCBI Taxonomy" id="649639"/>
    <lineage>
        <taxon>Bacteria</taxon>
        <taxon>Bacillati</taxon>
        <taxon>Bacillota</taxon>
        <taxon>Bacilli</taxon>
        <taxon>Bacillales</taxon>
        <taxon>Bacillaceae</taxon>
        <taxon>Evansella</taxon>
    </lineage>
</organism>
<comment type="subcellular location">
    <subcellularLocation>
        <location evidence="1">Cell membrane</location>
        <topology evidence="1">Multi-pass membrane protein</topology>
    </subcellularLocation>
</comment>
<dbReference type="InterPro" id="IPR003439">
    <property type="entry name" value="ABC_transporter-like_ATP-bd"/>
</dbReference>
<sequence>MGDTTLSGKSNSRLVFQYILKMIPILMKISPSLLLLTICLRVLQIGVPLIQVYLTTILVEQVTLVTQFGVGEMRRAIIILLIQFLFLFISTLLKSFNRYLMSKLNYKTKYYFDRLVAEKASRLPLVLYENADYYNQLERASGQSERAMSFVDNCFSIIQNAVTITGFLVILFSFHWGLALSLITIIFPSLIVNIKTGKWRFQQMLQQTPAERKSMYLLDLLSTRQAAKEIRIFGLKDFLTTRWSYIYWKNAREKLSLDKKTEIYISFVDLSGIVVNTLAAAFLIWLGALGRVTIGHYVALTQALIQVHTMLDEIAHKVANVYEDALYTSTLFSFLSLPTENSEEKNSLPFPNIINAISVNGVSFSYPSHEKNVLDNVSFSINPGEKIAIVGENGSGKTTLAKCLLGLYKPLRGEILINELDLADINKEELRKYMTAVFQDFVQYQFTAKDNIAVGKPELVNNVERIKSAAQISGAHKFITQLDKGYDTELGPYFFGGQEISLGQWQKVAISRAFLRNAEIIVLDEPTASLDPISEAEIFNDFMRLSQGKTAIFITHRLGSCKLADRILVLKEGRLIEEGKHEELIAVNGEYHKMF</sequence>
<feature type="transmembrane region" description="Helical" evidence="9">
    <location>
        <begin position="263"/>
        <end position="286"/>
    </location>
</feature>
<reference evidence="12 13" key="1">
    <citation type="submission" date="2010-12" db="EMBL/GenBank/DDBJ databases">
        <title>Complete sequence of Bacillus cellulosilyticus DSM 2522.</title>
        <authorList>
            <consortium name="US DOE Joint Genome Institute"/>
            <person name="Lucas S."/>
            <person name="Copeland A."/>
            <person name="Lapidus A."/>
            <person name="Cheng J.-F."/>
            <person name="Bruce D."/>
            <person name="Goodwin L."/>
            <person name="Pitluck S."/>
            <person name="Chertkov O."/>
            <person name="Detter J.C."/>
            <person name="Han C."/>
            <person name="Tapia R."/>
            <person name="Land M."/>
            <person name="Hauser L."/>
            <person name="Jeffries C."/>
            <person name="Kyrpides N."/>
            <person name="Ivanova N."/>
            <person name="Mikhailova N."/>
            <person name="Brumm P."/>
            <person name="Mead D."/>
            <person name="Woyke T."/>
        </authorList>
    </citation>
    <scope>NUCLEOTIDE SEQUENCE [LARGE SCALE GENOMIC DNA]</scope>
    <source>
        <strain evidence="13">ATCC 21833 / DSM 2522 / FERM P-1141 / JCM 9156 / N-4</strain>
    </source>
</reference>
<feature type="transmembrane region" description="Helical" evidence="9">
    <location>
        <begin position="150"/>
        <end position="170"/>
    </location>
</feature>
<evidence type="ECO:0000313" key="13">
    <source>
        <dbReference type="Proteomes" id="UP000001401"/>
    </source>
</evidence>
<evidence type="ECO:0000256" key="5">
    <source>
        <dbReference type="ARBA" id="ARBA00022741"/>
    </source>
</evidence>
<keyword evidence="2" id="KW-0813">Transport</keyword>
<feature type="transmembrane region" description="Helical" evidence="9">
    <location>
        <begin position="74"/>
        <end position="93"/>
    </location>
</feature>
<dbReference type="SMART" id="SM00382">
    <property type="entry name" value="AAA"/>
    <property type="match status" value="1"/>
</dbReference>
<keyword evidence="3" id="KW-1003">Cell membrane</keyword>
<feature type="domain" description="ABC transporter" evidence="10">
    <location>
        <begin position="357"/>
        <end position="595"/>
    </location>
</feature>
<dbReference type="GO" id="GO:0005886">
    <property type="term" value="C:plasma membrane"/>
    <property type="evidence" value="ECO:0007669"/>
    <property type="project" value="UniProtKB-SubCell"/>
</dbReference>
<keyword evidence="8 9" id="KW-0472">Membrane</keyword>
<dbReference type="SUPFAM" id="SSF52540">
    <property type="entry name" value="P-loop containing nucleoside triphosphate hydrolases"/>
    <property type="match status" value="1"/>
</dbReference>
<gene>
    <name evidence="12" type="ordered locus">Bcell_2760</name>
</gene>
<dbReference type="GO" id="GO:0005524">
    <property type="term" value="F:ATP binding"/>
    <property type="evidence" value="ECO:0007669"/>
    <property type="project" value="UniProtKB-KW"/>
</dbReference>
<dbReference type="Gene3D" id="1.20.1560.10">
    <property type="entry name" value="ABC transporter type 1, transmembrane domain"/>
    <property type="match status" value="1"/>
</dbReference>
<feature type="transmembrane region" description="Helical" evidence="9">
    <location>
        <begin position="33"/>
        <end position="54"/>
    </location>
</feature>
<keyword evidence="4 9" id="KW-0812">Transmembrane</keyword>
<dbReference type="PANTHER" id="PTHR24221:SF646">
    <property type="entry name" value="HAEMOLYSIN SECRETION ATP-BINDING PROTEIN"/>
    <property type="match status" value="1"/>
</dbReference>
<dbReference type="eggNOG" id="COG1132">
    <property type="taxonomic scope" value="Bacteria"/>
</dbReference>
<keyword evidence="5" id="KW-0547">Nucleotide-binding</keyword>
<dbReference type="GO" id="GO:0034040">
    <property type="term" value="F:ATPase-coupled lipid transmembrane transporter activity"/>
    <property type="evidence" value="ECO:0007669"/>
    <property type="project" value="TreeGrafter"/>
</dbReference>
<dbReference type="InterPro" id="IPR036640">
    <property type="entry name" value="ABC1_TM_sf"/>
</dbReference>
<dbReference type="InterPro" id="IPR039421">
    <property type="entry name" value="Type_1_exporter"/>
</dbReference>
<dbReference type="OrthoDB" id="9806127at2"/>
<accession>E6TVJ8</accession>
<dbReference type="HOGENOM" id="CLU_000604_84_3_9"/>